<reference evidence="2 3" key="1">
    <citation type="submission" date="2021-08" db="EMBL/GenBank/DDBJ databases">
        <title>Devosia salina sp. nov., isolated from the South China Sea sediment.</title>
        <authorList>
            <person name="Zhou Z."/>
        </authorList>
    </citation>
    <scope>NUCLEOTIDE SEQUENCE [LARGE SCALE GENOMIC DNA]</scope>
    <source>
        <strain evidence="2 3">SCS-3</strain>
    </source>
</reference>
<dbReference type="Pfam" id="PF08808">
    <property type="entry name" value="RES"/>
    <property type="match status" value="1"/>
</dbReference>
<accession>A0ABX8WEG3</accession>
<organism evidence="2 3">
    <name type="scientific">Devosia salina</name>
    <dbReference type="NCBI Taxonomy" id="2860336"/>
    <lineage>
        <taxon>Bacteria</taxon>
        <taxon>Pseudomonadati</taxon>
        <taxon>Pseudomonadota</taxon>
        <taxon>Alphaproteobacteria</taxon>
        <taxon>Hyphomicrobiales</taxon>
        <taxon>Devosiaceae</taxon>
        <taxon>Devosia</taxon>
    </lineage>
</organism>
<evidence type="ECO:0000259" key="1">
    <source>
        <dbReference type="SMART" id="SM00953"/>
    </source>
</evidence>
<dbReference type="SMART" id="SM00953">
    <property type="entry name" value="RES"/>
    <property type="match status" value="1"/>
</dbReference>
<dbReference type="Proteomes" id="UP000825799">
    <property type="component" value="Chromosome"/>
</dbReference>
<gene>
    <name evidence="2" type="ORF">K1X15_00515</name>
</gene>
<dbReference type="EMBL" id="CP080590">
    <property type="protein sequence ID" value="QYO77126.1"/>
    <property type="molecule type" value="Genomic_DNA"/>
</dbReference>
<feature type="domain" description="RES" evidence="1">
    <location>
        <begin position="72"/>
        <end position="209"/>
    </location>
</feature>
<protein>
    <submittedName>
        <fullName evidence="2">RES family NAD+ phosphorylase</fullName>
    </submittedName>
</protein>
<keyword evidence="3" id="KW-1185">Reference proteome</keyword>
<evidence type="ECO:0000313" key="3">
    <source>
        <dbReference type="Proteomes" id="UP000825799"/>
    </source>
</evidence>
<proteinExistence type="predicted"/>
<dbReference type="InterPro" id="IPR014914">
    <property type="entry name" value="RES_dom"/>
</dbReference>
<name>A0ABX8WEG3_9HYPH</name>
<evidence type="ECO:0000313" key="2">
    <source>
        <dbReference type="EMBL" id="QYO77126.1"/>
    </source>
</evidence>
<sequence length="249" mass="27461">MTCWPISTRGVLLSEGGYEGRAWRLVEAQHQVSTLKLVDNGAEQGLLEAILDDSKPPVPADCAGLHYLLFTPFRYRAYPHGSRFRRAGLTPGVFYGAEHVETALAEMAFYRLLFFAESPGTPLPRNASDYTGFAVALASQRAIDLMALPYAAEAEKWSDPVDYAACQALADRARADGVEIIRYRSVRDPQGRANLAVLSCAAFAQKAPGKYESWKLYVGPQSVTALRDFPRKRLDFARAGFAADPRLQL</sequence>